<feature type="compositionally biased region" description="Polar residues" evidence="1">
    <location>
        <begin position="184"/>
        <end position="201"/>
    </location>
</feature>
<dbReference type="EMBL" id="KZ824292">
    <property type="protein sequence ID" value="RAL10795.1"/>
    <property type="molecule type" value="Genomic_DNA"/>
</dbReference>
<dbReference type="RefSeq" id="XP_025549949.1">
    <property type="nucleotide sequence ID" value="XM_025689917.1"/>
</dbReference>
<organism evidence="2 3">
    <name type="scientific">Aspergillus homomorphus (strain CBS 101889)</name>
    <dbReference type="NCBI Taxonomy" id="1450537"/>
    <lineage>
        <taxon>Eukaryota</taxon>
        <taxon>Fungi</taxon>
        <taxon>Dikarya</taxon>
        <taxon>Ascomycota</taxon>
        <taxon>Pezizomycotina</taxon>
        <taxon>Eurotiomycetes</taxon>
        <taxon>Eurotiomycetidae</taxon>
        <taxon>Eurotiales</taxon>
        <taxon>Aspergillaceae</taxon>
        <taxon>Aspergillus</taxon>
        <taxon>Aspergillus subgen. Circumdati</taxon>
    </lineage>
</organism>
<dbReference type="Proteomes" id="UP000248961">
    <property type="component" value="Unassembled WGS sequence"/>
</dbReference>
<keyword evidence="3" id="KW-1185">Reference proteome</keyword>
<protein>
    <submittedName>
        <fullName evidence="2">Uncharacterized protein</fullName>
    </submittedName>
</protein>
<feature type="compositionally biased region" description="Low complexity" evidence="1">
    <location>
        <begin position="29"/>
        <end position="38"/>
    </location>
</feature>
<sequence>MINIGNDSIPPFSPPWDEQVRFDRDIPAAVSASQQSVAHDTPSTTSHVDDQTKVILPYAIEEPDDEPTDGWENSSERPRSALLLVGGLDNEQGDLADSIEGLYCDSDPTSRRSSFAAKRGMKRKPSSAPIASNRPIRPLSTNNATVTSETVPSGRAKRQRRRSQHSRNQLGLFTDVFWHGDGSETGSSGDCDSRSPSTDFSSPRPHEPTPTDQMDID</sequence>
<evidence type="ECO:0000313" key="3">
    <source>
        <dbReference type="Proteomes" id="UP000248961"/>
    </source>
</evidence>
<accession>A0A395HTT8</accession>
<reference evidence="2 3" key="1">
    <citation type="submission" date="2018-02" db="EMBL/GenBank/DDBJ databases">
        <title>The genomes of Aspergillus section Nigri reveals drivers in fungal speciation.</title>
        <authorList>
            <consortium name="DOE Joint Genome Institute"/>
            <person name="Vesth T.C."/>
            <person name="Nybo J."/>
            <person name="Theobald S."/>
            <person name="Brandl J."/>
            <person name="Frisvad J.C."/>
            <person name="Nielsen K.F."/>
            <person name="Lyhne E.K."/>
            <person name="Kogle M.E."/>
            <person name="Kuo A."/>
            <person name="Riley R."/>
            <person name="Clum A."/>
            <person name="Nolan M."/>
            <person name="Lipzen A."/>
            <person name="Salamov A."/>
            <person name="Henrissat B."/>
            <person name="Wiebenga A."/>
            <person name="De vries R.P."/>
            <person name="Grigoriev I.V."/>
            <person name="Mortensen U.H."/>
            <person name="Andersen M.R."/>
            <person name="Baker S.E."/>
        </authorList>
    </citation>
    <scope>NUCLEOTIDE SEQUENCE [LARGE SCALE GENOMIC DNA]</scope>
    <source>
        <strain evidence="2 3">CBS 101889</strain>
    </source>
</reference>
<evidence type="ECO:0000256" key="1">
    <source>
        <dbReference type="SAM" id="MobiDB-lite"/>
    </source>
</evidence>
<feature type="compositionally biased region" description="Polar residues" evidence="1">
    <location>
        <begin position="139"/>
        <end position="151"/>
    </location>
</feature>
<dbReference type="GeneID" id="37194206"/>
<gene>
    <name evidence="2" type="ORF">BO97DRAFT_112991</name>
</gene>
<feature type="compositionally biased region" description="Basic residues" evidence="1">
    <location>
        <begin position="155"/>
        <end position="165"/>
    </location>
</feature>
<dbReference type="AlphaFoldDB" id="A0A395HTT8"/>
<feature type="region of interest" description="Disordered" evidence="1">
    <location>
        <begin position="106"/>
        <end position="217"/>
    </location>
</feature>
<proteinExistence type="predicted"/>
<feature type="region of interest" description="Disordered" evidence="1">
    <location>
        <begin position="29"/>
        <end position="51"/>
    </location>
</feature>
<name>A0A395HTT8_ASPHC</name>
<evidence type="ECO:0000313" key="2">
    <source>
        <dbReference type="EMBL" id="RAL10795.1"/>
    </source>
</evidence>
<dbReference type="OrthoDB" id="4186058at2759"/>
<dbReference type="VEuPathDB" id="FungiDB:BO97DRAFT_112991"/>